<keyword evidence="2" id="KW-1185">Reference proteome</keyword>
<comment type="caution">
    <text evidence="1">The sequence shown here is derived from an EMBL/GenBank/DDBJ whole genome shotgun (WGS) entry which is preliminary data.</text>
</comment>
<dbReference type="EMBL" id="CM042022">
    <property type="protein sequence ID" value="KAI3816736.1"/>
    <property type="molecule type" value="Genomic_DNA"/>
</dbReference>
<reference evidence="2" key="1">
    <citation type="journal article" date="2022" name="Mol. Ecol. Resour.">
        <title>The genomes of chicory, endive, great burdock and yacon provide insights into Asteraceae palaeo-polyploidization history and plant inulin production.</title>
        <authorList>
            <person name="Fan W."/>
            <person name="Wang S."/>
            <person name="Wang H."/>
            <person name="Wang A."/>
            <person name="Jiang F."/>
            <person name="Liu H."/>
            <person name="Zhao H."/>
            <person name="Xu D."/>
            <person name="Zhang Y."/>
        </authorList>
    </citation>
    <scope>NUCLEOTIDE SEQUENCE [LARGE SCALE GENOMIC DNA]</scope>
    <source>
        <strain evidence="2">cv. Yunnan</strain>
    </source>
</reference>
<gene>
    <name evidence="1" type="ORF">L1987_16440</name>
</gene>
<accession>A0ACB9JAJ6</accession>
<evidence type="ECO:0000313" key="1">
    <source>
        <dbReference type="EMBL" id="KAI3816736.1"/>
    </source>
</evidence>
<reference evidence="1 2" key="2">
    <citation type="journal article" date="2022" name="Mol. Ecol. Resour.">
        <title>The genomes of chicory, endive, great burdock and yacon provide insights into Asteraceae paleo-polyploidization history and plant inulin production.</title>
        <authorList>
            <person name="Fan W."/>
            <person name="Wang S."/>
            <person name="Wang H."/>
            <person name="Wang A."/>
            <person name="Jiang F."/>
            <person name="Liu H."/>
            <person name="Zhao H."/>
            <person name="Xu D."/>
            <person name="Zhang Y."/>
        </authorList>
    </citation>
    <scope>NUCLEOTIDE SEQUENCE [LARGE SCALE GENOMIC DNA]</scope>
    <source>
        <strain evidence="2">cv. Yunnan</strain>
        <tissue evidence="1">Leaves</tissue>
    </source>
</reference>
<evidence type="ECO:0000313" key="2">
    <source>
        <dbReference type="Proteomes" id="UP001056120"/>
    </source>
</evidence>
<organism evidence="1 2">
    <name type="scientific">Smallanthus sonchifolius</name>
    <dbReference type="NCBI Taxonomy" id="185202"/>
    <lineage>
        <taxon>Eukaryota</taxon>
        <taxon>Viridiplantae</taxon>
        <taxon>Streptophyta</taxon>
        <taxon>Embryophyta</taxon>
        <taxon>Tracheophyta</taxon>
        <taxon>Spermatophyta</taxon>
        <taxon>Magnoliopsida</taxon>
        <taxon>eudicotyledons</taxon>
        <taxon>Gunneridae</taxon>
        <taxon>Pentapetalae</taxon>
        <taxon>asterids</taxon>
        <taxon>campanulids</taxon>
        <taxon>Asterales</taxon>
        <taxon>Asteraceae</taxon>
        <taxon>Asteroideae</taxon>
        <taxon>Heliantheae alliance</taxon>
        <taxon>Millerieae</taxon>
        <taxon>Smallanthus</taxon>
    </lineage>
</organism>
<sequence length="204" mass="23337">MYVVIIVSAVQLRTLSRMHSCDSIEHICSISIIFRLIKSTYSSLFYELNRKGKRNRLKQASIGCTISKGGFKLRGWTILNDCVSVVSSTDMKIKKLMPMDAKSRRLIDWMEKGIIFICLCALVFLSSFAAYFSLTVEGPMIEEHAYEEAQNSWTKNPLRMEVGNVNNKHFVLSLKVKSMLDPCEDDIQCSKTEIVKLIVRFHLL</sequence>
<proteinExistence type="predicted"/>
<protein>
    <submittedName>
        <fullName evidence="1">Uncharacterized protein</fullName>
    </submittedName>
</protein>
<dbReference type="Proteomes" id="UP001056120">
    <property type="component" value="Linkage Group LG05"/>
</dbReference>
<name>A0ACB9JAJ6_9ASTR</name>